<dbReference type="PANTHER" id="PTHR43257:SF2">
    <property type="entry name" value="PYRUVATE DEHYDROGENASE E1 COMPONENT SUBUNIT BETA"/>
    <property type="match status" value="1"/>
</dbReference>
<comment type="function">
    <text evidence="2">The branched-chain alpha-keto dehydrogenase complex catalyzes the overall conversion of alpha-keto acids to acyl-CoA and CO(2). It contains multiple copies of three enzymatic components: branched-chain alpha-keto acid decarboxylase (E1), lipoamide acyltransferase (E2) and lipoamide dehydrogenase (E3).</text>
</comment>
<feature type="domain" description="Transketolase-like pyrimidine-binding" evidence="7">
    <location>
        <begin position="6"/>
        <end position="181"/>
    </location>
</feature>
<keyword evidence="9" id="KW-1185">Reference proteome</keyword>
<evidence type="ECO:0000313" key="8">
    <source>
        <dbReference type="EMBL" id="SDJ73119.1"/>
    </source>
</evidence>
<dbReference type="FunFam" id="3.40.50.920:FF:000001">
    <property type="entry name" value="Pyruvate dehydrogenase E1 beta subunit"/>
    <property type="match status" value="1"/>
</dbReference>
<evidence type="ECO:0000256" key="3">
    <source>
        <dbReference type="ARBA" id="ARBA00023002"/>
    </source>
</evidence>
<gene>
    <name evidence="8" type="ORF">SAMN04488540_11291</name>
</gene>
<dbReference type="InterPro" id="IPR005475">
    <property type="entry name" value="Transketolase-like_Pyr-bd"/>
</dbReference>
<keyword evidence="8" id="KW-0670">Pyruvate</keyword>
<dbReference type="NCBIfam" id="NF006667">
    <property type="entry name" value="PRK09212.1"/>
    <property type="match status" value="1"/>
</dbReference>
<proteinExistence type="predicted"/>
<accession>A0A1G8W4B0</accession>
<dbReference type="RefSeq" id="WP_090366351.1">
    <property type="nucleotide sequence ID" value="NZ_FNEM01000012.1"/>
</dbReference>
<dbReference type="OrthoDB" id="9780894at2"/>
<dbReference type="PANTHER" id="PTHR43257">
    <property type="entry name" value="PYRUVATE DEHYDROGENASE E1 COMPONENT BETA SUBUNIT"/>
    <property type="match status" value="1"/>
</dbReference>
<evidence type="ECO:0000259" key="7">
    <source>
        <dbReference type="SMART" id="SM00861"/>
    </source>
</evidence>
<evidence type="ECO:0000256" key="5">
    <source>
        <dbReference type="ARBA" id="ARBA00070795"/>
    </source>
</evidence>
<dbReference type="GO" id="GO:0016491">
    <property type="term" value="F:oxidoreductase activity"/>
    <property type="evidence" value="ECO:0007669"/>
    <property type="project" value="UniProtKB-KW"/>
</dbReference>
<dbReference type="FunFam" id="3.40.50.970:FF:000001">
    <property type="entry name" value="Pyruvate dehydrogenase E1 beta subunit"/>
    <property type="match status" value="1"/>
</dbReference>
<dbReference type="SUPFAM" id="SSF52518">
    <property type="entry name" value="Thiamin diphosphate-binding fold (THDP-binding)"/>
    <property type="match status" value="1"/>
</dbReference>
<evidence type="ECO:0000256" key="6">
    <source>
        <dbReference type="ARBA" id="ARBA00082400"/>
    </source>
</evidence>
<reference evidence="9" key="1">
    <citation type="submission" date="2016-10" db="EMBL/GenBank/DDBJ databases">
        <authorList>
            <person name="Varghese N."/>
            <person name="Submissions S."/>
        </authorList>
    </citation>
    <scope>NUCLEOTIDE SEQUENCE [LARGE SCALE GENOMIC DNA]</scope>
    <source>
        <strain evidence="9">DSM 23317</strain>
    </source>
</reference>
<protein>
    <recommendedName>
        <fullName evidence="5">2-oxoisovalerate dehydrogenase subunit beta</fullName>
    </recommendedName>
    <alternativeName>
        <fullName evidence="6">Branched-chain alpha-keto acid dehydrogenase E1 component beta chain</fullName>
    </alternativeName>
</protein>
<dbReference type="Pfam" id="PF02780">
    <property type="entry name" value="Transketolase_C"/>
    <property type="match status" value="1"/>
</dbReference>
<keyword evidence="4" id="KW-0786">Thiamine pyrophosphate</keyword>
<comment type="cofactor">
    <cofactor evidence="1">
        <name>thiamine diphosphate</name>
        <dbReference type="ChEBI" id="CHEBI:58937"/>
    </cofactor>
</comment>
<dbReference type="Pfam" id="PF02779">
    <property type="entry name" value="Transket_pyr"/>
    <property type="match status" value="1"/>
</dbReference>
<dbReference type="InterPro" id="IPR033248">
    <property type="entry name" value="Transketolase_C"/>
</dbReference>
<dbReference type="Proteomes" id="UP000199527">
    <property type="component" value="Unassembled WGS sequence"/>
</dbReference>
<sequence>MTKQKLTYREALRAGIEEALQSDDRVFLMGEDVGHYGGCFAVSKGLLDRYGPDRIIDTPLCESGFVGVGIGAALGGLRPIVEVMTVNFSLLAMDQIVNNASTLRHMSGGQFHVPIVIRMACGAGRQLAAQHSHSWENLYAHVPGLKVLSPATHTDARHMLAQALADPDPVLLFEHVMLLNETAEVLPLPEAPFEQALVRRAGNDVSLITYGGCLNKALTAAEQLSSEGIEAEVIDLRCLRPLDKATILQSVAKTHRAIIIDEGWYTGSLAAEISAIIMEEGFWQLDAPVKRICSAEVPIPYPSHLEQACLPQIEQIIEAARTIMEGQ</sequence>
<dbReference type="SUPFAM" id="SSF52922">
    <property type="entry name" value="TK C-terminal domain-like"/>
    <property type="match status" value="1"/>
</dbReference>
<dbReference type="InterPro" id="IPR029061">
    <property type="entry name" value="THDP-binding"/>
</dbReference>
<dbReference type="AlphaFoldDB" id="A0A1G8W4B0"/>
<dbReference type="SMART" id="SM00861">
    <property type="entry name" value="Transket_pyr"/>
    <property type="match status" value="1"/>
</dbReference>
<keyword evidence="3" id="KW-0560">Oxidoreductase</keyword>
<dbReference type="InterPro" id="IPR009014">
    <property type="entry name" value="Transketo_C/PFOR_II"/>
</dbReference>
<dbReference type="EMBL" id="FNEM01000012">
    <property type="protein sequence ID" value="SDJ73119.1"/>
    <property type="molecule type" value="Genomic_DNA"/>
</dbReference>
<dbReference type="Gene3D" id="3.40.50.920">
    <property type="match status" value="1"/>
</dbReference>
<evidence type="ECO:0000256" key="4">
    <source>
        <dbReference type="ARBA" id="ARBA00023052"/>
    </source>
</evidence>
<evidence type="ECO:0000313" key="9">
    <source>
        <dbReference type="Proteomes" id="UP000199527"/>
    </source>
</evidence>
<dbReference type="CDD" id="cd07036">
    <property type="entry name" value="TPP_PYR_E1-PDHc-beta_like"/>
    <property type="match status" value="1"/>
</dbReference>
<organism evidence="8 9">
    <name type="scientific">Ferrimonas sediminum</name>
    <dbReference type="NCBI Taxonomy" id="718193"/>
    <lineage>
        <taxon>Bacteria</taxon>
        <taxon>Pseudomonadati</taxon>
        <taxon>Pseudomonadota</taxon>
        <taxon>Gammaproteobacteria</taxon>
        <taxon>Alteromonadales</taxon>
        <taxon>Ferrimonadaceae</taxon>
        <taxon>Ferrimonas</taxon>
    </lineage>
</organism>
<evidence type="ECO:0000256" key="1">
    <source>
        <dbReference type="ARBA" id="ARBA00001964"/>
    </source>
</evidence>
<dbReference type="Gene3D" id="3.40.50.970">
    <property type="match status" value="1"/>
</dbReference>
<evidence type="ECO:0000256" key="2">
    <source>
        <dbReference type="ARBA" id="ARBA00002859"/>
    </source>
</evidence>
<name>A0A1G8W4B0_9GAMM</name>